<organism evidence="2 3">
    <name type="scientific">Methanochimaera problematica</name>
    <dbReference type="NCBI Taxonomy" id="2609417"/>
    <lineage>
        <taxon>Archaea</taxon>
        <taxon>Methanobacteriati</taxon>
        <taxon>Methanobacteriota</taxon>
        <taxon>Stenosarchaea group</taxon>
        <taxon>Methanomicrobia</taxon>
        <taxon>Methanomicrobiales</taxon>
        <taxon>Methanomicrobiaceae</taxon>
        <taxon>Methanochimaera</taxon>
    </lineage>
</organism>
<dbReference type="Gene3D" id="3.90.1150.10">
    <property type="entry name" value="Aspartate Aminotransferase, domain 1"/>
    <property type="match status" value="1"/>
</dbReference>
<dbReference type="RefSeq" id="WP_317136163.1">
    <property type="nucleotide sequence ID" value="NZ_CP043875.1"/>
</dbReference>
<sequence length="374" mass="42544">MKINEFLLERYLAEYEFSAPHLLCTSDCESLSIKELLSYEEGALDDFLSQRLSYTESRGHPDLREEISKLYDSVLPDDVITFAGAEEGIFVFMNAFLKEGDHVIALYPAYQSLYEIARAIGCDVTFWEISDENGWKPDFEALKRSIRDNTKAIIINTPHNPTGFNFTEEELRELADIAGETGICIFSDEVYRGIEYDEKDRLPGIVDIYGKGVSVGVMSKAYGLAGLRIGWLVLKDSDMTLRVASFKDYTTICSSAPSEFLSTVALRNRDRVIERNLSIIRENLALLDEFFEKHSGLFEWVRPKAGSIGFVRLKTGESAEKFCRDVVEKAGVLLLPSVVYQYGDSHFRIGFGRYDMKESLQKFEEYLSDKHPSF</sequence>
<gene>
    <name evidence="2" type="ORF">F1737_08555</name>
</gene>
<dbReference type="GeneID" id="85230208"/>
<dbReference type="CDD" id="cd00609">
    <property type="entry name" value="AAT_like"/>
    <property type="match status" value="1"/>
</dbReference>
<keyword evidence="2" id="KW-0808">Transferase</keyword>
<dbReference type="PANTHER" id="PTHR43510">
    <property type="entry name" value="AMINOTRANSFERASE FUNCTION, HYPOTHETICAL (EUROFUNG)"/>
    <property type="match status" value="1"/>
</dbReference>
<dbReference type="AlphaFoldDB" id="A0AA97I4A4"/>
<evidence type="ECO:0000259" key="1">
    <source>
        <dbReference type="Pfam" id="PF00155"/>
    </source>
</evidence>
<dbReference type="InterPro" id="IPR015421">
    <property type="entry name" value="PyrdxlP-dep_Trfase_major"/>
</dbReference>
<dbReference type="Gene3D" id="3.40.640.10">
    <property type="entry name" value="Type I PLP-dependent aspartate aminotransferase-like (Major domain)"/>
    <property type="match status" value="1"/>
</dbReference>
<feature type="domain" description="Aminotransferase class I/classII large" evidence="1">
    <location>
        <begin position="50"/>
        <end position="351"/>
    </location>
</feature>
<dbReference type="InterPro" id="IPR015424">
    <property type="entry name" value="PyrdxlP-dep_Trfase"/>
</dbReference>
<protein>
    <submittedName>
        <fullName evidence="2">Aminotransferase class I/II-fold pyridoxal phosphate-dependent enzyme</fullName>
    </submittedName>
</protein>
<dbReference type="SUPFAM" id="SSF53383">
    <property type="entry name" value="PLP-dependent transferases"/>
    <property type="match status" value="1"/>
</dbReference>
<name>A0AA97I4A4_9EURY</name>
<dbReference type="PANTHER" id="PTHR43510:SF1">
    <property type="entry name" value="AMINOTRANSFERASE FUNCTION, HYPOTHETICAL (EUROFUNG)"/>
    <property type="match status" value="1"/>
</dbReference>
<dbReference type="InterPro" id="IPR015422">
    <property type="entry name" value="PyrdxlP-dep_Trfase_small"/>
</dbReference>
<dbReference type="KEGG" id="mefw:F1737_08555"/>
<dbReference type="Pfam" id="PF00155">
    <property type="entry name" value="Aminotran_1_2"/>
    <property type="match status" value="1"/>
</dbReference>
<accession>A0AA97I4A4</accession>
<keyword evidence="3" id="KW-1185">Reference proteome</keyword>
<evidence type="ECO:0000313" key="3">
    <source>
        <dbReference type="Proteomes" id="UP001301797"/>
    </source>
</evidence>
<dbReference type="EMBL" id="CP043875">
    <property type="protein sequence ID" value="WOF16736.1"/>
    <property type="molecule type" value="Genomic_DNA"/>
</dbReference>
<evidence type="ECO:0000313" key="2">
    <source>
        <dbReference type="EMBL" id="WOF16736.1"/>
    </source>
</evidence>
<dbReference type="InterPro" id="IPR004839">
    <property type="entry name" value="Aminotransferase_I/II_large"/>
</dbReference>
<keyword evidence="2" id="KW-0032">Aminotransferase</keyword>
<dbReference type="GO" id="GO:0030170">
    <property type="term" value="F:pyridoxal phosphate binding"/>
    <property type="evidence" value="ECO:0007669"/>
    <property type="project" value="InterPro"/>
</dbReference>
<reference evidence="2 3" key="1">
    <citation type="submission" date="2019-09" db="EMBL/GenBank/DDBJ databases">
        <title>The complete genome of Methanoplanus sp. FWC-SCC4.</title>
        <authorList>
            <person name="Chen S.-C."/>
            <person name="Zhou Y.-Z."/>
            <person name="Lai M.-C."/>
        </authorList>
    </citation>
    <scope>NUCLEOTIDE SEQUENCE [LARGE SCALE GENOMIC DNA]</scope>
    <source>
        <strain evidence="2 3">FWC-SCC4</strain>
    </source>
</reference>
<dbReference type="GO" id="GO:0008483">
    <property type="term" value="F:transaminase activity"/>
    <property type="evidence" value="ECO:0007669"/>
    <property type="project" value="UniProtKB-KW"/>
</dbReference>
<dbReference type="Proteomes" id="UP001301797">
    <property type="component" value="Chromosome"/>
</dbReference>
<proteinExistence type="predicted"/>